<dbReference type="InterPro" id="IPR023393">
    <property type="entry name" value="START-like_dom_sf"/>
</dbReference>
<feature type="compositionally biased region" description="Basic and acidic residues" evidence="1">
    <location>
        <begin position="339"/>
        <end position="348"/>
    </location>
</feature>
<dbReference type="Gene3D" id="3.30.530.20">
    <property type="match status" value="1"/>
</dbReference>
<dbReference type="InterPro" id="IPR047137">
    <property type="entry name" value="ORF3"/>
</dbReference>
<evidence type="ECO:0000259" key="2">
    <source>
        <dbReference type="Pfam" id="PF03364"/>
    </source>
</evidence>
<feature type="compositionally biased region" description="Acidic residues" evidence="1">
    <location>
        <begin position="295"/>
        <end position="338"/>
    </location>
</feature>
<dbReference type="Proteomes" id="UP001550378">
    <property type="component" value="Unassembled WGS sequence"/>
</dbReference>
<comment type="caution">
    <text evidence="3">The sequence shown here is derived from an EMBL/GenBank/DDBJ whole genome shotgun (WGS) entry which is preliminary data.</text>
</comment>
<reference evidence="3 4" key="1">
    <citation type="submission" date="2024-06" db="EMBL/GenBank/DDBJ databases">
        <title>The Natural Products Discovery Center: Release of the First 8490 Sequenced Strains for Exploring Actinobacteria Biosynthetic Diversity.</title>
        <authorList>
            <person name="Kalkreuter E."/>
            <person name="Kautsar S.A."/>
            <person name="Yang D."/>
            <person name="Bader C.D."/>
            <person name="Teijaro C.N."/>
            <person name="Fluegel L."/>
            <person name="Davis C.M."/>
            <person name="Simpson J.R."/>
            <person name="Lauterbach L."/>
            <person name="Steele A.D."/>
            <person name="Gui C."/>
            <person name="Meng S."/>
            <person name="Li G."/>
            <person name="Viehrig K."/>
            <person name="Ye F."/>
            <person name="Su P."/>
            <person name="Kiefer A.F."/>
            <person name="Nichols A."/>
            <person name="Cepeda A.J."/>
            <person name="Yan W."/>
            <person name="Fan B."/>
            <person name="Jiang Y."/>
            <person name="Adhikari A."/>
            <person name="Zheng C.-J."/>
            <person name="Schuster L."/>
            <person name="Cowan T.M."/>
            <person name="Smanski M.J."/>
            <person name="Chevrette M.G."/>
            <person name="De Carvalho L.P.S."/>
            <person name="Shen B."/>
        </authorList>
    </citation>
    <scope>NUCLEOTIDE SEQUENCE [LARGE SCALE GENOMIC DNA]</scope>
    <source>
        <strain evidence="3 4">NPDC006337</strain>
    </source>
</reference>
<gene>
    <name evidence="3" type="ORF">ABZ508_15920</name>
</gene>
<protein>
    <submittedName>
        <fullName evidence="3">SRPBCC family protein</fullName>
    </submittedName>
</protein>
<dbReference type="InterPro" id="IPR005031">
    <property type="entry name" value="COQ10_START"/>
</dbReference>
<dbReference type="PANTHER" id="PTHR33824:SF7">
    <property type="entry name" value="POLYKETIDE CYCLASE_DEHYDRASE AND LIPID TRANSPORT SUPERFAMILY PROTEIN"/>
    <property type="match status" value="1"/>
</dbReference>
<dbReference type="SUPFAM" id="SSF55961">
    <property type="entry name" value="Bet v1-like"/>
    <property type="match status" value="1"/>
</dbReference>
<evidence type="ECO:0000313" key="4">
    <source>
        <dbReference type="Proteomes" id="UP001550378"/>
    </source>
</evidence>
<dbReference type="PANTHER" id="PTHR33824">
    <property type="entry name" value="POLYKETIDE CYCLASE/DEHYDRASE AND LIPID TRANSPORT SUPERFAMILY PROTEIN"/>
    <property type="match status" value="1"/>
</dbReference>
<feature type="compositionally biased region" description="Basic and acidic residues" evidence="1">
    <location>
        <begin position="264"/>
        <end position="294"/>
    </location>
</feature>
<feature type="compositionally biased region" description="Acidic residues" evidence="1">
    <location>
        <begin position="349"/>
        <end position="390"/>
    </location>
</feature>
<dbReference type="EMBL" id="JBEXZR010000012">
    <property type="protein sequence ID" value="MEU0708841.1"/>
    <property type="molecule type" value="Genomic_DNA"/>
</dbReference>
<sequence length="401" mass="44556">MTDGRMKDIAGDAGDRLKDELRGYLEARAERAVSTLGDRLGEATQQLGDPGKSLGGALGTLAKGGQALGEGKSPGRAAASMAMSHMGSSVKDKVSGLVGKITGKGGKGGKGETRGKSVVIIEDVDVGVPVRQAYDQWTQYQEFSRFAKGVVNVEQNDEITTSWQTKVAKSNRSWKASIVEQVADERIAWTSEGPKGTTKGVVTFHSLDDNLTKVLLVLEYFPKGLFEKTGNIWRAQGRRARLDLKLFRKFVTMKSEPAEGWRGEIRDGEVVREHDDAVKEEEEQKQREEGGEGEDRADDEDRPEGEESQEDDDQDSEADSEADSDEDSDEEGTEDEEEVRGREGRGRSEDDDEAYDRDVEPEDEDWDDEDEARQDDEEDWEDDDEEPDEEERPRRRTGARG</sequence>
<dbReference type="RefSeq" id="WP_359805662.1">
    <property type="nucleotide sequence ID" value="NZ_JBEXZQ010000003.1"/>
</dbReference>
<evidence type="ECO:0000256" key="1">
    <source>
        <dbReference type="SAM" id="MobiDB-lite"/>
    </source>
</evidence>
<feature type="region of interest" description="Disordered" evidence="1">
    <location>
        <begin position="264"/>
        <end position="401"/>
    </location>
</feature>
<keyword evidence="4" id="KW-1185">Reference proteome</keyword>
<evidence type="ECO:0000313" key="3">
    <source>
        <dbReference type="EMBL" id="MEU0708841.1"/>
    </source>
</evidence>
<dbReference type="Pfam" id="PF03364">
    <property type="entry name" value="Polyketide_cyc"/>
    <property type="match status" value="1"/>
</dbReference>
<name>A0ABV2W816_9ACTN</name>
<proteinExistence type="predicted"/>
<feature type="domain" description="Coenzyme Q-binding protein COQ10 START" evidence="2">
    <location>
        <begin position="126"/>
        <end position="244"/>
    </location>
</feature>
<dbReference type="CDD" id="cd07817">
    <property type="entry name" value="SRPBCC_8"/>
    <property type="match status" value="1"/>
</dbReference>
<accession>A0ABV2W816</accession>
<organism evidence="3 4">
    <name type="scientific">Streptomyces lavendulocolor</name>
    <dbReference type="NCBI Taxonomy" id="67316"/>
    <lineage>
        <taxon>Bacteria</taxon>
        <taxon>Bacillati</taxon>
        <taxon>Actinomycetota</taxon>
        <taxon>Actinomycetes</taxon>
        <taxon>Kitasatosporales</taxon>
        <taxon>Streptomycetaceae</taxon>
        <taxon>Streptomyces</taxon>
    </lineage>
</organism>